<name>A0A9X7UIA6_SPHYA</name>
<organism evidence="2 3">
    <name type="scientific">Sphingobium yanoikuyae</name>
    <name type="common">Sphingomonas yanoikuyae</name>
    <dbReference type="NCBI Taxonomy" id="13690"/>
    <lineage>
        <taxon>Bacteria</taxon>
        <taxon>Pseudomonadati</taxon>
        <taxon>Pseudomonadota</taxon>
        <taxon>Alphaproteobacteria</taxon>
        <taxon>Sphingomonadales</taxon>
        <taxon>Sphingomonadaceae</taxon>
        <taxon>Sphingobium</taxon>
    </lineage>
</organism>
<geneLocation type="plasmid" evidence="2 3">
    <name>unnamed1</name>
</geneLocation>
<dbReference type="RefSeq" id="WP_069338474.1">
    <property type="nucleotide sequence ID" value="NZ_CALUBW010000105.1"/>
</dbReference>
<keyword evidence="1" id="KW-1133">Transmembrane helix</keyword>
<dbReference type="EMBL" id="CP060123">
    <property type="protein sequence ID" value="QNG49474.1"/>
    <property type="molecule type" value="Genomic_DNA"/>
</dbReference>
<reference evidence="2 3" key="1">
    <citation type="submission" date="2020-07" db="EMBL/GenBank/DDBJ databases">
        <title>Whole genome sequence of Sphingobium yanoikuyae A3.</title>
        <authorList>
            <person name="Han S.-S."/>
        </authorList>
    </citation>
    <scope>NUCLEOTIDE SEQUENCE [LARGE SCALE GENOMIC DNA]</scope>
    <source>
        <strain evidence="2 3">A3</strain>
        <plasmid evidence="2 3">unnamed1</plasmid>
    </source>
</reference>
<proteinExistence type="predicted"/>
<keyword evidence="1" id="KW-0472">Membrane</keyword>
<keyword evidence="1" id="KW-0812">Transmembrane</keyword>
<evidence type="ECO:0000313" key="3">
    <source>
        <dbReference type="Proteomes" id="UP000515377"/>
    </source>
</evidence>
<feature type="transmembrane region" description="Helical" evidence="1">
    <location>
        <begin position="47"/>
        <end position="67"/>
    </location>
</feature>
<evidence type="ECO:0000256" key="1">
    <source>
        <dbReference type="SAM" id="Phobius"/>
    </source>
</evidence>
<evidence type="ECO:0000313" key="2">
    <source>
        <dbReference type="EMBL" id="QNG49474.1"/>
    </source>
</evidence>
<dbReference type="Proteomes" id="UP000515377">
    <property type="component" value="Plasmid unnamed1"/>
</dbReference>
<accession>A0A9X7UIA6</accession>
<keyword evidence="2" id="KW-0614">Plasmid</keyword>
<gene>
    <name evidence="2" type="ORF">H3V42_32110</name>
</gene>
<sequence>MTAAPLSFEQVIASKHWHPCNLDTNTMTQCIQQAKHEDALDWGGETLAMAAIFGLTYAVLMPLGRFLRSRAMQERGGGVHAR</sequence>
<dbReference type="AlphaFoldDB" id="A0A9X7UIA6"/>
<protein>
    <submittedName>
        <fullName evidence="2">Uncharacterized protein</fullName>
    </submittedName>
</protein>